<organism evidence="3">
    <name type="scientific">Timema shepardi</name>
    <name type="common">Walking stick</name>
    <dbReference type="NCBI Taxonomy" id="629360"/>
    <lineage>
        <taxon>Eukaryota</taxon>
        <taxon>Metazoa</taxon>
        <taxon>Ecdysozoa</taxon>
        <taxon>Arthropoda</taxon>
        <taxon>Hexapoda</taxon>
        <taxon>Insecta</taxon>
        <taxon>Pterygota</taxon>
        <taxon>Neoptera</taxon>
        <taxon>Polyneoptera</taxon>
        <taxon>Phasmatodea</taxon>
        <taxon>Timematodea</taxon>
        <taxon>Timematoidea</taxon>
        <taxon>Timematidae</taxon>
        <taxon>Timema</taxon>
    </lineage>
</organism>
<dbReference type="SMART" id="SM00327">
    <property type="entry name" value="VWA"/>
    <property type="match status" value="1"/>
</dbReference>
<evidence type="ECO:0000313" key="3">
    <source>
        <dbReference type="EMBL" id="CAD7255735.1"/>
    </source>
</evidence>
<evidence type="ECO:0000259" key="2">
    <source>
        <dbReference type="PROSITE" id="PS50234"/>
    </source>
</evidence>
<dbReference type="CDD" id="cd01450">
    <property type="entry name" value="vWFA_subfamily_ECM"/>
    <property type="match status" value="1"/>
</dbReference>
<dbReference type="GO" id="GO:0032991">
    <property type="term" value="C:protein-containing complex"/>
    <property type="evidence" value="ECO:0007669"/>
    <property type="project" value="UniProtKB-ARBA"/>
</dbReference>
<dbReference type="EMBL" id="OC000007">
    <property type="protein sequence ID" value="CAD7255735.1"/>
    <property type="molecule type" value="Genomic_DNA"/>
</dbReference>
<sequence length="278" mass="30128">MIVGALLMCLALDQSKLVDCNLKVSDAPIGGFFNAGQKKKLKDVESKLENSVLKSKVEMLGEALRKHVNSLKKSKKVELVFLVDASASVGEGNFASELKFVQKLLADFTVSVNDTRVSVITFASKGQVIRHVDHITFPSAANHKCVLLHHELPTIHYTGGGTYTLGAVLEAQSVLAHARPDAQQAVFLITDGFSNGGDPLPAAKQLKQSGATVFTFGIRNGNTRELYEMASLPAEEHSYILDSFGEFAALKRQNLQTLDNGALCRSSPQKFIGNMLCH</sequence>
<dbReference type="SUPFAM" id="SSF53300">
    <property type="entry name" value="vWA-like"/>
    <property type="match status" value="1"/>
</dbReference>
<feature type="domain" description="VWFA" evidence="2">
    <location>
        <begin position="78"/>
        <end position="258"/>
    </location>
</feature>
<keyword evidence="1" id="KW-0732">Signal</keyword>
<dbReference type="Pfam" id="PF00092">
    <property type="entry name" value="VWA"/>
    <property type="match status" value="1"/>
</dbReference>
<dbReference type="PANTHER" id="PTHR24020:SF20">
    <property type="entry name" value="PH DOMAIN-CONTAINING PROTEIN"/>
    <property type="match status" value="1"/>
</dbReference>
<dbReference type="InterPro" id="IPR036465">
    <property type="entry name" value="vWFA_dom_sf"/>
</dbReference>
<dbReference type="PANTHER" id="PTHR24020">
    <property type="entry name" value="COLLAGEN ALPHA"/>
    <property type="match status" value="1"/>
</dbReference>
<dbReference type="InterPro" id="IPR050525">
    <property type="entry name" value="ECM_Assembly_Org"/>
</dbReference>
<dbReference type="InterPro" id="IPR002035">
    <property type="entry name" value="VWF_A"/>
</dbReference>
<protein>
    <recommendedName>
        <fullName evidence="2">VWFA domain-containing protein</fullName>
    </recommendedName>
</protein>
<evidence type="ECO:0000256" key="1">
    <source>
        <dbReference type="SAM" id="SignalP"/>
    </source>
</evidence>
<feature type="chain" id="PRO_5031108870" description="VWFA domain-containing protein" evidence="1">
    <location>
        <begin position="21"/>
        <end position="278"/>
    </location>
</feature>
<feature type="signal peptide" evidence="1">
    <location>
        <begin position="1"/>
        <end position="20"/>
    </location>
</feature>
<proteinExistence type="predicted"/>
<accession>A0A7R9FUY6</accession>
<dbReference type="Gene3D" id="3.40.50.410">
    <property type="entry name" value="von Willebrand factor, type A domain"/>
    <property type="match status" value="1"/>
</dbReference>
<name>A0A7R9FUY6_TIMSH</name>
<dbReference type="PROSITE" id="PS50234">
    <property type="entry name" value="VWFA"/>
    <property type="match status" value="1"/>
</dbReference>
<gene>
    <name evidence="3" type="ORF">TSIB3V08_LOCUS27</name>
</gene>
<reference evidence="3" key="1">
    <citation type="submission" date="2020-11" db="EMBL/GenBank/DDBJ databases">
        <authorList>
            <person name="Tran Van P."/>
        </authorList>
    </citation>
    <scope>NUCLEOTIDE SEQUENCE</scope>
</reference>
<dbReference type="AlphaFoldDB" id="A0A7R9FUY6"/>